<reference evidence="1 2" key="1">
    <citation type="submission" date="2011-02" db="EMBL/GenBank/DDBJ databases">
        <title>The Genome Sequence of Sphaeroforma arctica JP610.</title>
        <authorList>
            <consortium name="The Broad Institute Genome Sequencing Platform"/>
            <person name="Russ C."/>
            <person name="Cuomo C."/>
            <person name="Young S.K."/>
            <person name="Zeng Q."/>
            <person name="Gargeya S."/>
            <person name="Alvarado L."/>
            <person name="Berlin A."/>
            <person name="Chapman S.B."/>
            <person name="Chen Z."/>
            <person name="Freedman E."/>
            <person name="Gellesch M."/>
            <person name="Goldberg J."/>
            <person name="Griggs A."/>
            <person name="Gujja S."/>
            <person name="Heilman E."/>
            <person name="Heiman D."/>
            <person name="Howarth C."/>
            <person name="Mehta T."/>
            <person name="Neiman D."/>
            <person name="Pearson M."/>
            <person name="Roberts A."/>
            <person name="Saif S."/>
            <person name="Shea T."/>
            <person name="Shenoy N."/>
            <person name="Sisk P."/>
            <person name="Stolte C."/>
            <person name="Sykes S."/>
            <person name="White J."/>
            <person name="Yandava C."/>
            <person name="Burger G."/>
            <person name="Gray M.W."/>
            <person name="Holland P.W.H."/>
            <person name="King N."/>
            <person name="Lang F.B.F."/>
            <person name="Roger A.J."/>
            <person name="Ruiz-Trillo I."/>
            <person name="Haas B."/>
            <person name="Nusbaum C."/>
            <person name="Birren B."/>
        </authorList>
    </citation>
    <scope>NUCLEOTIDE SEQUENCE [LARGE SCALE GENOMIC DNA]</scope>
    <source>
        <strain evidence="1 2">JP610</strain>
    </source>
</reference>
<dbReference type="RefSeq" id="XP_014148006.1">
    <property type="nucleotide sequence ID" value="XM_014292531.1"/>
</dbReference>
<dbReference type="EMBL" id="KQ244758">
    <property type="protein sequence ID" value="KNC74104.1"/>
    <property type="molecule type" value="Genomic_DNA"/>
</dbReference>
<sequence>WVKLLPVRTHSSTVKWSTAAIPSGTMTSPSAFPRTHTASCFIWQCTTTTPTRPRT</sequence>
<name>A0A0L0FBK6_9EUKA</name>
<proteinExistence type="predicted"/>
<protein>
    <submittedName>
        <fullName evidence="1">Uncharacterized protein</fullName>
    </submittedName>
</protein>
<gene>
    <name evidence="1" type="ORF">SARC_13337</name>
</gene>
<keyword evidence="2" id="KW-1185">Reference proteome</keyword>
<accession>A0A0L0FBK6</accession>
<dbReference type="Proteomes" id="UP000054560">
    <property type="component" value="Unassembled WGS sequence"/>
</dbReference>
<feature type="non-terminal residue" evidence="1">
    <location>
        <position position="1"/>
    </location>
</feature>
<dbReference type="AlphaFoldDB" id="A0A0L0FBK6"/>
<feature type="non-terminal residue" evidence="1">
    <location>
        <position position="55"/>
    </location>
</feature>
<evidence type="ECO:0000313" key="1">
    <source>
        <dbReference type="EMBL" id="KNC74104.1"/>
    </source>
</evidence>
<dbReference type="GeneID" id="25913841"/>
<organism evidence="1 2">
    <name type="scientific">Sphaeroforma arctica JP610</name>
    <dbReference type="NCBI Taxonomy" id="667725"/>
    <lineage>
        <taxon>Eukaryota</taxon>
        <taxon>Ichthyosporea</taxon>
        <taxon>Ichthyophonida</taxon>
        <taxon>Sphaeroforma</taxon>
    </lineage>
</organism>
<evidence type="ECO:0000313" key="2">
    <source>
        <dbReference type="Proteomes" id="UP000054560"/>
    </source>
</evidence>